<comment type="caution">
    <text evidence="2">The sequence shown here is derived from an EMBL/GenBank/DDBJ whole genome shotgun (WGS) entry which is preliminary data.</text>
</comment>
<evidence type="ECO:0000313" key="2">
    <source>
        <dbReference type="EMBL" id="OUD12894.1"/>
    </source>
</evidence>
<feature type="transmembrane region" description="Helical" evidence="1">
    <location>
        <begin position="432"/>
        <end position="453"/>
    </location>
</feature>
<feature type="transmembrane region" description="Helical" evidence="1">
    <location>
        <begin position="896"/>
        <end position="915"/>
    </location>
</feature>
<dbReference type="SUPFAM" id="SSF82693">
    <property type="entry name" value="Multidrug efflux transporter AcrB pore domain, PN1, PN2, PC1 and PC2 subdomains"/>
    <property type="match status" value="2"/>
</dbReference>
<dbReference type="GO" id="GO:0005886">
    <property type="term" value="C:plasma membrane"/>
    <property type="evidence" value="ECO:0007669"/>
    <property type="project" value="TreeGrafter"/>
</dbReference>
<feature type="transmembrane region" description="Helical" evidence="1">
    <location>
        <begin position="335"/>
        <end position="355"/>
    </location>
</feature>
<feature type="transmembrane region" description="Helical" evidence="1">
    <location>
        <begin position="388"/>
        <end position="407"/>
    </location>
</feature>
<dbReference type="GO" id="GO:0042910">
    <property type="term" value="F:xenobiotic transmembrane transporter activity"/>
    <property type="evidence" value="ECO:0007669"/>
    <property type="project" value="TreeGrafter"/>
</dbReference>
<name>A0A251X6A0_9GAMM</name>
<keyword evidence="1" id="KW-0472">Membrane</keyword>
<dbReference type="Gene3D" id="3.30.70.1320">
    <property type="entry name" value="Multidrug efflux transporter AcrB pore domain like"/>
    <property type="match status" value="1"/>
</dbReference>
<protein>
    <submittedName>
        <fullName evidence="2">Acriflavin resistance protein</fullName>
    </submittedName>
</protein>
<dbReference type="InterPro" id="IPR027463">
    <property type="entry name" value="AcrB_DN_DC_subdom"/>
</dbReference>
<dbReference type="Gene3D" id="3.30.70.1440">
    <property type="entry name" value="Multidrug efflux transporter AcrB pore domain"/>
    <property type="match status" value="1"/>
</dbReference>
<dbReference type="PRINTS" id="PR00702">
    <property type="entry name" value="ACRIFLAVINRP"/>
</dbReference>
<feature type="transmembrane region" description="Helical" evidence="1">
    <location>
        <begin position="361"/>
        <end position="381"/>
    </location>
</feature>
<feature type="transmembrane region" description="Helical" evidence="1">
    <location>
        <begin position="527"/>
        <end position="548"/>
    </location>
</feature>
<dbReference type="Gene3D" id="3.30.2090.10">
    <property type="entry name" value="Multidrug efflux transporter AcrB TolC docking domain, DN and DC subdomains"/>
    <property type="match status" value="2"/>
</dbReference>
<dbReference type="SUPFAM" id="SSF82866">
    <property type="entry name" value="Multidrug efflux transporter AcrB transmembrane domain"/>
    <property type="match status" value="2"/>
</dbReference>
<organism evidence="2 3">
    <name type="scientific">Thioflexithrix psekupsensis</name>
    <dbReference type="NCBI Taxonomy" id="1570016"/>
    <lineage>
        <taxon>Bacteria</taxon>
        <taxon>Pseudomonadati</taxon>
        <taxon>Pseudomonadota</taxon>
        <taxon>Gammaproteobacteria</taxon>
        <taxon>Thiotrichales</taxon>
        <taxon>Thioflexithrix</taxon>
    </lineage>
</organism>
<dbReference type="AlphaFoldDB" id="A0A251X6A0"/>
<dbReference type="Pfam" id="PF00873">
    <property type="entry name" value="ACR_tran"/>
    <property type="match status" value="1"/>
</dbReference>
<proteinExistence type="predicted"/>
<feature type="transmembrane region" description="Helical" evidence="1">
    <location>
        <begin position="999"/>
        <end position="1025"/>
    </location>
</feature>
<sequence length="1044" mass="115099">MQTFQHQTNLIGIFAQHKVAANLLMMMMLLSGVWALSKLNTQFFPTFALEIITVRVVWSDATAEDVQTAITRPLEQQLRSVDGLRKITATSAENIASLTLEYQPNKDMGEALDNVKEKVALLRNLPLEAEEPEISRVIRYDPIARLLITGPDDPAELRHLAQQIERELLQRGVSQISISGLPEEEISIQIPQVHLEELGLTLGQVSEKIKAFSQDIPAGSIGQEDATRQLRSLAQSRDQLAFMQLPLVADEQGRLLRLGDIAQVERRAQDGEVLLTHNHKPAIELLLQRAESDDALKSANILQTWLKERAHLLPANIELKVYDQYWELIQERISLLLNNGISGLILVVAVLFIFLNGRVAFWVAVGIPVSLMGMLAVLYMVGGSINMISLFAMIMALGIVVDDAIVVGEDAFVHFQMGERSLLAAEGGAQRMLAPVMASSLTTISAFLPLMLISGTIGNILIDIPIVMICVIIASVIECFFVLPGHLRHTFHQLHHAKPHRMRQRLEYAFDQFRDQFFRPLVKKAIAWRWSVLSGTAVMMLLTVGLLAGGRVNFTFFPSPDGKTVLANASFASGTPKAQVDTFLNHLYDTLYETQASFPEKIVNVVVLRHGSTSVTSAGGARQGDQFGSLMVELTSPDSRDVRNQAFIRAWRERVQTVAGLETLTISEQRGGPPGRDIEVRFMAEDPYQVKAASLALQTVLRTFEGVSAIEDDMPYGQEQWIFSLTPQGKALGLTVASVGQQLRAAYDGQLVQIFQDGDDEVEVRVSLPDGDRYRLASLQQLTLQLPNGGSVPFTSAVTLTTQRGFEALRRAQGRLAAQVSADVDAAVTNANEILANLEENVLPELVSRYGVEYSFEGRAADQMETLGDMKRGLFFALILMYLILAWQFSSYGWPLLVLSVIPFGLVGAVFGHWVMGIDLTILSLFGFFGLSGIVVNDSIVLVTFYQQLRAEGMAIYEALIEASCQRLRAVLLTSLTTIFGLTPLLFETSLQAQFLIPMATSIAFGLMFSTILVLFAVPVLLSIYEDIMSSKAVEKSGVVLAKS</sequence>
<evidence type="ECO:0000256" key="1">
    <source>
        <dbReference type="SAM" id="Phobius"/>
    </source>
</evidence>
<evidence type="ECO:0000313" key="3">
    <source>
        <dbReference type="Proteomes" id="UP000194798"/>
    </source>
</evidence>
<dbReference type="Gene3D" id="1.20.1640.10">
    <property type="entry name" value="Multidrug efflux transporter AcrB transmembrane domain"/>
    <property type="match status" value="2"/>
</dbReference>
<dbReference type="EMBL" id="MSLT01000019">
    <property type="protein sequence ID" value="OUD12894.1"/>
    <property type="molecule type" value="Genomic_DNA"/>
</dbReference>
<dbReference type="OrthoDB" id="5287122at2"/>
<dbReference type="PANTHER" id="PTHR32063:SF33">
    <property type="entry name" value="RND SUPERFAMILY EFFLUX PUMP PERMEASE COMPONENT"/>
    <property type="match status" value="1"/>
</dbReference>
<keyword evidence="1" id="KW-1133">Transmembrane helix</keyword>
<feature type="transmembrane region" description="Helical" evidence="1">
    <location>
        <begin position="922"/>
        <end position="946"/>
    </location>
</feature>
<keyword evidence="3" id="KW-1185">Reference proteome</keyword>
<dbReference type="PANTHER" id="PTHR32063">
    <property type="match status" value="1"/>
</dbReference>
<keyword evidence="1" id="KW-0812">Transmembrane</keyword>
<reference evidence="2 3" key="1">
    <citation type="submission" date="2016-12" db="EMBL/GenBank/DDBJ databases">
        <title>Thioflexothrix psekupsii D3 genome sequencing and assembly.</title>
        <authorList>
            <person name="Fomenkov A."/>
            <person name="Vincze T."/>
            <person name="Grabovich M."/>
            <person name="Anton B.P."/>
            <person name="Dubinina G."/>
            <person name="Orlova M."/>
            <person name="Belousova E."/>
            <person name="Roberts R.J."/>
        </authorList>
    </citation>
    <scope>NUCLEOTIDE SEQUENCE [LARGE SCALE GENOMIC DNA]</scope>
    <source>
        <strain evidence="2">D3</strain>
    </source>
</reference>
<feature type="transmembrane region" description="Helical" evidence="1">
    <location>
        <begin position="460"/>
        <end position="483"/>
    </location>
</feature>
<dbReference type="SUPFAM" id="SSF82714">
    <property type="entry name" value="Multidrug efflux transporter AcrB TolC docking domain, DN and DC subdomains"/>
    <property type="match status" value="2"/>
</dbReference>
<dbReference type="Gene3D" id="3.30.70.1430">
    <property type="entry name" value="Multidrug efflux transporter AcrB pore domain"/>
    <property type="match status" value="2"/>
</dbReference>
<dbReference type="InterPro" id="IPR001036">
    <property type="entry name" value="Acrflvin-R"/>
</dbReference>
<dbReference type="Proteomes" id="UP000194798">
    <property type="component" value="Unassembled WGS sequence"/>
</dbReference>
<feature type="transmembrane region" description="Helical" evidence="1">
    <location>
        <begin position="19"/>
        <end position="37"/>
    </location>
</feature>
<feature type="transmembrane region" description="Helical" evidence="1">
    <location>
        <begin position="873"/>
        <end position="890"/>
    </location>
</feature>
<dbReference type="RefSeq" id="WP_086488834.1">
    <property type="nucleotide sequence ID" value="NZ_MSLT01000019.1"/>
</dbReference>
<gene>
    <name evidence="2" type="ORF">TPSD3_12185</name>
</gene>
<accession>A0A251X6A0</accession>